<dbReference type="KEGG" id="pmad:BAY61_31970"/>
<keyword evidence="2" id="KW-1185">Reference proteome</keyword>
<accession>A0A222W1G9</accession>
<organism evidence="1 2">
    <name type="scientific">Prauserella marina</name>
    <dbReference type="NCBI Taxonomy" id="530584"/>
    <lineage>
        <taxon>Bacteria</taxon>
        <taxon>Bacillati</taxon>
        <taxon>Actinomycetota</taxon>
        <taxon>Actinomycetes</taxon>
        <taxon>Pseudonocardiales</taxon>
        <taxon>Pseudonocardiaceae</taxon>
        <taxon>Prauserella</taxon>
    </lineage>
</organism>
<sequence length="172" mass="19267">MTIQFLTFVVQTSRVGFDYDVPTLVVYTDVADEIDHLPLVEQLLQEDDTTVTPIARGYSPLAQHRHDDIPDHRLAPVPVSAEWLHVMREQYDHRAKIMMVRDPIPANTNTEPSTMATGAAPGITLPAWLNILFPPTDTRIAGRDVPVQNDILMTIATQPRAFTSVEEWANPS</sequence>
<protein>
    <submittedName>
        <fullName evidence="1">Uncharacterized protein</fullName>
    </submittedName>
</protein>
<name>A0A222W1G9_9PSEU</name>
<dbReference type="Proteomes" id="UP000199494">
    <property type="component" value="Unassembled WGS sequence"/>
</dbReference>
<dbReference type="STRING" id="530584.SAMN05421630_115162"/>
<proteinExistence type="predicted"/>
<reference evidence="1 2" key="1">
    <citation type="submission" date="2016-10" db="EMBL/GenBank/DDBJ databases">
        <authorList>
            <person name="de Groot N.N."/>
        </authorList>
    </citation>
    <scope>NUCLEOTIDE SEQUENCE [LARGE SCALE GENOMIC DNA]</scope>
    <source>
        <strain evidence="1 2">CGMCC 4.5506</strain>
    </source>
</reference>
<evidence type="ECO:0000313" key="1">
    <source>
        <dbReference type="EMBL" id="SDD98469.1"/>
    </source>
</evidence>
<dbReference type="EMBL" id="FMZE01000015">
    <property type="protein sequence ID" value="SDD98469.1"/>
    <property type="molecule type" value="Genomic_DNA"/>
</dbReference>
<dbReference type="OrthoDB" id="9951608at2"/>
<gene>
    <name evidence="1" type="ORF">SAMN05421630_115162</name>
</gene>
<dbReference type="RefSeq" id="WP_091810726.1">
    <property type="nucleotide sequence ID" value="NZ_CP016354.1"/>
</dbReference>
<evidence type="ECO:0000313" key="2">
    <source>
        <dbReference type="Proteomes" id="UP000199494"/>
    </source>
</evidence>
<dbReference type="AlphaFoldDB" id="A0A222W1G9"/>